<dbReference type="PANTHER" id="PTHR11616">
    <property type="entry name" value="SODIUM/CHLORIDE DEPENDENT TRANSPORTER"/>
    <property type="match status" value="1"/>
</dbReference>
<keyword evidence="3 8" id="KW-0812">Transmembrane</keyword>
<evidence type="ECO:0000256" key="8">
    <source>
        <dbReference type="SAM" id="Phobius"/>
    </source>
</evidence>
<dbReference type="OrthoDB" id="6581954at2759"/>
<dbReference type="InterPro" id="IPR037272">
    <property type="entry name" value="SNS_sf"/>
</dbReference>
<evidence type="ECO:0000256" key="7">
    <source>
        <dbReference type="PIRSR" id="PIRSR600175-1"/>
    </source>
</evidence>
<keyword evidence="7" id="KW-0915">Sodium</keyword>
<keyword evidence="2" id="KW-0813">Transport</keyword>
<feature type="binding site" evidence="7">
    <location>
        <position position="80"/>
    </location>
    <ligand>
        <name>Na(+)</name>
        <dbReference type="ChEBI" id="CHEBI:29101"/>
        <label>1</label>
    </ligand>
</feature>
<evidence type="ECO:0000256" key="4">
    <source>
        <dbReference type="ARBA" id="ARBA00022847"/>
    </source>
</evidence>
<evidence type="ECO:0000313" key="10">
    <source>
        <dbReference type="Proteomes" id="UP000053660"/>
    </source>
</evidence>
<feature type="transmembrane region" description="Helical" evidence="8">
    <location>
        <begin position="66"/>
        <end position="87"/>
    </location>
</feature>
<dbReference type="GO" id="GO:0046872">
    <property type="term" value="F:metal ion binding"/>
    <property type="evidence" value="ECO:0007669"/>
    <property type="project" value="UniProtKB-KW"/>
</dbReference>
<keyword evidence="5 8" id="KW-1133">Transmembrane helix</keyword>
<dbReference type="InterPro" id="IPR000175">
    <property type="entry name" value="Na/ntran_symport"/>
</dbReference>
<evidence type="ECO:0000256" key="1">
    <source>
        <dbReference type="ARBA" id="ARBA00004141"/>
    </source>
</evidence>
<feature type="transmembrane region" description="Helical" evidence="8">
    <location>
        <begin position="6"/>
        <end position="28"/>
    </location>
</feature>
<dbReference type="PANTHER" id="PTHR11616:SF265">
    <property type="entry name" value="TRANSPORTER"/>
    <property type="match status" value="1"/>
</dbReference>
<evidence type="ECO:0000256" key="2">
    <source>
        <dbReference type="ARBA" id="ARBA00022448"/>
    </source>
</evidence>
<keyword evidence="6 8" id="KW-0472">Membrane</keyword>
<organism evidence="9 10">
    <name type="scientific">Oesophagostomum dentatum</name>
    <name type="common">Nodular worm</name>
    <dbReference type="NCBI Taxonomy" id="61180"/>
    <lineage>
        <taxon>Eukaryota</taxon>
        <taxon>Metazoa</taxon>
        <taxon>Ecdysozoa</taxon>
        <taxon>Nematoda</taxon>
        <taxon>Chromadorea</taxon>
        <taxon>Rhabditida</taxon>
        <taxon>Rhabditina</taxon>
        <taxon>Rhabditomorpha</taxon>
        <taxon>Strongyloidea</taxon>
        <taxon>Strongylidae</taxon>
        <taxon>Oesophagostomum</taxon>
    </lineage>
</organism>
<sequence length="108" mass="12116">MKYGRVSGAFLIPYVISLVFCGAPLFILETSWGQLLSVGGLGMFKICPIFKGLMPETRETPPREQWSSWADFIMSCIGYAIGLGNVWRFPYLCYQNGGGERQQNDHSL</sequence>
<evidence type="ECO:0000256" key="5">
    <source>
        <dbReference type="ARBA" id="ARBA00022989"/>
    </source>
</evidence>
<evidence type="ECO:0008006" key="11">
    <source>
        <dbReference type="Google" id="ProtNLM"/>
    </source>
</evidence>
<reference evidence="9 10" key="1">
    <citation type="submission" date="2014-03" db="EMBL/GenBank/DDBJ databases">
        <title>Draft genome of the hookworm Oesophagostomum dentatum.</title>
        <authorList>
            <person name="Mitreva M."/>
        </authorList>
    </citation>
    <scope>NUCLEOTIDE SEQUENCE [LARGE SCALE GENOMIC DNA]</scope>
    <source>
        <strain evidence="9 10">OD-Hann</strain>
    </source>
</reference>
<evidence type="ECO:0000313" key="9">
    <source>
        <dbReference type="EMBL" id="KHJ96638.1"/>
    </source>
</evidence>
<dbReference type="Pfam" id="PF00209">
    <property type="entry name" value="SNF"/>
    <property type="match status" value="2"/>
</dbReference>
<keyword evidence="7" id="KW-0479">Metal-binding</keyword>
<dbReference type="GO" id="GO:0005886">
    <property type="term" value="C:plasma membrane"/>
    <property type="evidence" value="ECO:0007669"/>
    <property type="project" value="TreeGrafter"/>
</dbReference>
<gene>
    <name evidence="9" type="ORF">OESDEN_03400</name>
</gene>
<evidence type="ECO:0000256" key="3">
    <source>
        <dbReference type="ARBA" id="ARBA00022692"/>
    </source>
</evidence>
<comment type="subcellular location">
    <subcellularLocation>
        <location evidence="1">Membrane</location>
        <topology evidence="1">Multi-pass membrane protein</topology>
    </subcellularLocation>
</comment>
<feature type="binding site" evidence="7">
    <location>
        <position position="78"/>
    </location>
    <ligand>
        <name>Na(+)</name>
        <dbReference type="ChEBI" id="CHEBI:29101"/>
        <label>1</label>
    </ligand>
</feature>
<protein>
    <recommendedName>
        <fullName evidence="11">Sodium:neurotransmitter symporter family protein</fullName>
    </recommendedName>
</protein>
<proteinExistence type="predicted"/>
<dbReference type="GO" id="GO:0043005">
    <property type="term" value="C:neuron projection"/>
    <property type="evidence" value="ECO:0007669"/>
    <property type="project" value="TreeGrafter"/>
</dbReference>
<feature type="binding site" evidence="7">
    <location>
        <position position="85"/>
    </location>
    <ligand>
        <name>Na(+)</name>
        <dbReference type="ChEBI" id="CHEBI:29101"/>
        <label>1</label>
    </ligand>
</feature>
<keyword evidence="10" id="KW-1185">Reference proteome</keyword>
<dbReference type="EMBL" id="KN549618">
    <property type="protein sequence ID" value="KHJ96638.1"/>
    <property type="molecule type" value="Genomic_DNA"/>
</dbReference>
<dbReference type="GO" id="GO:0005332">
    <property type="term" value="F:gamma-aminobutyric acid:sodium:chloride symporter activity"/>
    <property type="evidence" value="ECO:0007669"/>
    <property type="project" value="TreeGrafter"/>
</dbReference>
<dbReference type="PROSITE" id="PS50267">
    <property type="entry name" value="NA_NEUROTRAN_SYMP_3"/>
    <property type="match status" value="2"/>
</dbReference>
<dbReference type="SUPFAM" id="SSF161070">
    <property type="entry name" value="SNF-like"/>
    <property type="match status" value="2"/>
</dbReference>
<name>A0A0B1TGK7_OESDE</name>
<accession>A0A0B1TGK7</accession>
<keyword evidence="4" id="KW-0769">Symport</keyword>
<evidence type="ECO:0000256" key="6">
    <source>
        <dbReference type="ARBA" id="ARBA00023136"/>
    </source>
</evidence>
<dbReference type="AlphaFoldDB" id="A0A0B1TGK7"/>
<dbReference type="Proteomes" id="UP000053660">
    <property type="component" value="Unassembled WGS sequence"/>
</dbReference>